<accession>A0A386AZ18</accession>
<dbReference type="EMBL" id="MH591101">
    <property type="protein sequence ID" value="AYC64685.1"/>
    <property type="molecule type" value="Genomic_DNA"/>
</dbReference>
<protein>
    <submittedName>
        <fullName evidence="1">Uncharacterized protein</fullName>
    </submittedName>
</protein>
<dbReference type="AlphaFoldDB" id="A0A386AZ18"/>
<gene>
    <name evidence="1" type="primary">orf99</name>
</gene>
<proteinExistence type="predicted"/>
<keyword evidence="1" id="KW-0934">Plastid</keyword>
<sequence length="99" mass="11713">MEKIYSNPKLLCIRTCKQPFFFNFLCFSTCRSRSEPNFFWIHSYVFHNLDLVLKKLRRASSSQSLRATARLWLLCLSASLRAEPRSAQQPKRDQRPSNQ</sequence>
<reference evidence="1" key="2">
    <citation type="journal article" date="2019" name="Mol. Phylogenet. Evol.">
        <title>Reassessment of the classification of bryopsidales (chlorophyta) based on chloroplast phylogenomic analyses.</title>
        <authorList>
            <person name="Cremen M.C."/>
            <person name="Leliaert F."/>
            <person name="West J."/>
            <person name="Lam D.W."/>
            <person name="Shimada S."/>
            <person name="Lopez-Bautista J.M."/>
            <person name="Verbruggen H."/>
        </authorList>
    </citation>
    <scope>NUCLEOTIDE SEQUENCE</scope>
</reference>
<keyword evidence="1" id="KW-0150">Chloroplast</keyword>
<reference evidence="1" key="1">
    <citation type="submission" date="2018-07" db="EMBL/GenBank/DDBJ databases">
        <authorList>
            <person name="Quirk P.G."/>
            <person name="Krulwich T.A."/>
        </authorList>
    </citation>
    <scope>NUCLEOTIDE SEQUENCE</scope>
</reference>
<organism evidence="1">
    <name type="scientific">Halimeda minima</name>
    <dbReference type="NCBI Taxonomy" id="170427"/>
    <lineage>
        <taxon>Eukaryota</taxon>
        <taxon>Viridiplantae</taxon>
        <taxon>Chlorophyta</taxon>
        <taxon>core chlorophytes</taxon>
        <taxon>Ulvophyceae</taxon>
        <taxon>TCBD clade</taxon>
        <taxon>Bryopsidales</taxon>
        <taxon>Halimedineae</taxon>
        <taxon>Halimedaceae</taxon>
        <taxon>Halimedeae</taxon>
        <taxon>Halimeda</taxon>
    </lineage>
</organism>
<geneLocation type="chloroplast" evidence="1"/>
<evidence type="ECO:0000313" key="1">
    <source>
        <dbReference type="EMBL" id="AYC64685.1"/>
    </source>
</evidence>
<name>A0A386AZ18_9CHLO</name>